<feature type="transmembrane region" description="Helical" evidence="4">
    <location>
        <begin position="329"/>
        <end position="352"/>
    </location>
</feature>
<evidence type="ECO:0000256" key="4">
    <source>
        <dbReference type="SAM" id="Phobius"/>
    </source>
</evidence>
<organism evidence="6 7">
    <name type="scientific">Fusobacterium pseudoperiodonticum</name>
    <dbReference type="NCBI Taxonomy" id="2663009"/>
    <lineage>
        <taxon>Bacteria</taxon>
        <taxon>Fusobacteriati</taxon>
        <taxon>Fusobacteriota</taxon>
        <taxon>Fusobacteriia</taxon>
        <taxon>Fusobacteriales</taxon>
        <taxon>Fusobacteriaceae</taxon>
        <taxon>Fusobacterium</taxon>
    </lineage>
</organism>
<proteinExistence type="predicted"/>
<evidence type="ECO:0000313" key="6">
    <source>
        <dbReference type="EMBL" id="ATV69817.1"/>
    </source>
</evidence>
<evidence type="ECO:0000313" key="7">
    <source>
        <dbReference type="Proteomes" id="UP000230781"/>
    </source>
</evidence>
<feature type="transmembrane region" description="Helical" evidence="4">
    <location>
        <begin position="293"/>
        <end position="309"/>
    </location>
</feature>
<dbReference type="EMBL" id="CP024704">
    <property type="protein sequence ID" value="ATV69817.1"/>
    <property type="molecule type" value="Genomic_DNA"/>
</dbReference>
<dbReference type="GO" id="GO:0022857">
    <property type="term" value="F:transmembrane transporter activity"/>
    <property type="evidence" value="ECO:0007669"/>
    <property type="project" value="InterPro"/>
</dbReference>
<dbReference type="InterPro" id="IPR053160">
    <property type="entry name" value="MFS_DHA3_Transporter"/>
</dbReference>
<evidence type="ECO:0000259" key="5">
    <source>
        <dbReference type="PROSITE" id="PS50850"/>
    </source>
</evidence>
<feature type="transmembrane region" description="Helical" evidence="4">
    <location>
        <begin position="270"/>
        <end position="287"/>
    </location>
</feature>
<dbReference type="Pfam" id="PF07690">
    <property type="entry name" value="MFS_1"/>
    <property type="match status" value="1"/>
</dbReference>
<dbReference type="AlphaFoldDB" id="A0A2D3PQA3"/>
<feature type="transmembrane region" description="Helical" evidence="4">
    <location>
        <begin position="210"/>
        <end position="230"/>
    </location>
</feature>
<feature type="transmembrane region" description="Helical" evidence="4">
    <location>
        <begin position="92"/>
        <end position="120"/>
    </location>
</feature>
<dbReference type="InterPro" id="IPR020846">
    <property type="entry name" value="MFS_dom"/>
</dbReference>
<evidence type="ECO:0000256" key="3">
    <source>
        <dbReference type="ARBA" id="ARBA00023136"/>
    </source>
</evidence>
<feature type="transmembrane region" description="Helical" evidence="4">
    <location>
        <begin position="20"/>
        <end position="47"/>
    </location>
</feature>
<evidence type="ECO:0000256" key="2">
    <source>
        <dbReference type="ARBA" id="ARBA00022989"/>
    </source>
</evidence>
<feature type="transmembrane region" description="Helical" evidence="4">
    <location>
        <begin position="141"/>
        <end position="159"/>
    </location>
</feature>
<keyword evidence="1 4" id="KW-0812">Transmembrane</keyword>
<name>A0A2D3PQA3_9FUSO</name>
<protein>
    <submittedName>
        <fullName evidence="6">MFS transporter</fullName>
    </submittedName>
</protein>
<dbReference type="Proteomes" id="UP000230781">
    <property type="component" value="Chromosome"/>
</dbReference>
<feature type="domain" description="Major facilitator superfamily (MFS) profile" evidence="5">
    <location>
        <begin position="1"/>
        <end position="380"/>
    </location>
</feature>
<feature type="transmembrane region" description="Helical" evidence="4">
    <location>
        <begin position="358"/>
        <end position="378"/>
    </location>
</feature>
<feature type="transmembrane region" description="Helical" evidence="4">
    <location>
        <begin position="242"/>
        <end position="263"/>
    </location>
</feature>
<keyword evidence="2 4" id="KW-1133">Transmembrane helix</keyword>
<keyword evidence="3 4" id="KW-0472">Membrane</keyword>
<dbReference type="PANTHER" id="PTHR23530:SF1">
    <property type="entry name" value="PERMEASE, MAJOR FACILITATOR SUPERFAMILY-RELATED"/>
    <property type="match status" value="1"/>
</dbReference>
<dbReference type="RefSeq" id="WP_100026030.1">
    <property type="nucleotide sequence ID" value="NZ_CP024704.1"/>
</dbReference>
<feature type="transmembrane region" description="Helical" evidence="4">
    <location>
        <begin position="165"/>
        <end position="183"/>
    </location>
</feature>
<dbReference type="Gene3D" id="1.20.1250.20">
    <property type="entry name" value="MFS general substrate transporter like domains"/>
    <property type="match status" value="1"/>
</dbReference>
<gene>
    <name evidence="6" type="ORF">CTM98_03605</name>
</gene>
<evidence type="ECO:0000256" key="1">
    <source>
        <dbReference type="ARBA" id="ARBA00022692"/>
    </source>
</evidence>
<feature type="transmembrane region" description="Helical" evidence="4">
    <location>
        <begin position="68"/>
        <end position="86"/>
    </location>
</feature>
<dbReference type="PANTHER" id="PTHR23530">
    <property type="entry name" value="TRANSPORT PROTEIN-RELATED"/>
    <property type="match status" value="1"/>
</dbReference>
<reference evidence="6 7" key="1">
    <citation type="submission" date="2017-11" db="EMBL/GenBank/DDBJ databases">
        <title>Genome sequencing of Fusobacterium periodonticum KCOM 2555.</title>
        <authorList>
            <person name="Kook J.-K."/>
            <person name="Park S.-N."/>
            <person name="Lim Y.K."/>
        </authorList>
    </citation>
    <scope>NUCLEOTIDE SEQUENCE [LARGE SCALE GENOMIC DNA]</scope>
    <source>
        <strain evidence="6 7">KCOM 2555</strain>
    </source>
</reference>
<dbReference type="InterPro" id="IPR011701">
    <property type="entry name" value="MFS"/>
</dbReference>
<accession>A0A2D3PQA3</accession>
<sequence length="388" mass="44021">MKKNFIGLIWGETSYNISSILYSSVITAFLLQLGINNTQIGFIWSLVLFSQMIFDYPTGSFADKYGRLRIFTIGMIFMGIATIIIAKSYNVLMLYISGILLGLGESQVSGTLFPWFVNSISIKNNKEKQEYIFKINAQSQFLANIIGVLTGFIISFFNIDYKTLLIISGMLYIVNGVFIYFSFEDNKSAETDLVKIGKKSLLFFIKERKLWIYTLALTSSYSFYSIYLFIWQPVGKSLGITGSRLGSVYSLYLISFAISAFISKRNIKEFVYVLCTSLIPVSLIVIYCSHNLILYLVGIVSLGFNYKMAMLKIMGTVHNFISNEVRSSVISLVSSLSSVFLIGLQIIIGKILDTKNLFYLQILCIFIGIIYIICILLIQKWMHEENSR</sequence>
<dbReference type="InterPro" id="IPR036259">
    <property type="entry name" value="MFS_trans_sf"/>
</dbReference>
<dbReference type="PROSITE" id="PS50850">
    <property type="entry name" value="MFS"/>
    <property type="match status" value="1"/>
</dbReference>
<dbReference type="SUPFAM" id="SSF103473">
    <property type="entry name" value="MFS general substrate transporter"/>
    <property type="match status" value="1"/>
</dbReference>